<comment type="similarity">
    <text evidence="1">Belongs to the YciI family.</text>
</comment>
<dbReference type="Pfam" id="PF03795">
    <property type="entry name" value="YCII"/>
    <property type="match status" value="1"/>
</dbReference>
<dbReference type="Gene3D" id="3.30.70.1060">
    <property type="entry name" value="Dimeric alpha+beta barrel"/>
    <property type="match status" value="1"/>
</dbReference>
<dbReference type="InterPro" id="IPR005545">
    <property type="entry name" value="YCII"/>
</dbReference>
<feature type="domain" description="YCII-related" evidence="2">
    <location>
        <begin position="1"/>
        <end position="114"/>
    </location>
</feature>
<dbReference type="SUPFAM" id="SSF54909">
    <property type="entry name" value="Dimeric alpha+beta barrel"/>
    <property type="match status" value="1"/>
</dbReference>
<evidence type="ECO:0000256" key="1">
    <source>
        <dbReference type="ARBA" id="ARBA00007689"/>
    </source>
</evidence>
<name>A0ABV6QJ48_9ACTN</name>
<dbReference type="Proteomes" id="UP001589890">
    <property type="component" value="Unassembled WGS sequence"/>
</dbReference>
<keyword evidence="4" id="KW-1185">Reference proteome</keyword>
<evidence type="ECO:0000313" key="3">
    <source>
        <dbReference type="EMBL" id="MFC0624665.1"/>
    </source>
</evidence>
<evidence type="ECO:0000259" key="2">
    <source>
        <dbReference type="Pfam" id="PF03795"/>
    </source>
</evidence>
<proteinExistence type="inferred from homology"/>
<accession>A0ABV6QJ48</accession>
<dbReference type="EMBL" id="JBHLTC010000012">
    <property type="protein sequence ID" value="MFC0624665.1"/>
    <property type="molecule type" value="Genomic_DNA"/>
</dbReference>
<sequence>MKFLLIMTVNPAIWESLTEAERDAVMTGHGPFMETIQKSGEFLGTVALAEPAKSAVVRVRDGAPVVTDGPFVESKEFLGGYYLVECVDEARAYELAAMIPDAAVPGLGIEVRPVVFSAGPE</sequence>
<reference evidence="3 4" key="1">
    <citation type="submission" date="2024-09" db="EMBL/GenBank/DDBJ databases">
        <authorList>
            <person name="Sun Q."/>
            <person name="Mori K."/>
        </authorList>
    </citation>
    <scope>NUCLEOTIDE SEQUENCE [LARGE SCALE GENOMIC DNA]</scope>
    <source>
        <strain evidence="3 4">CGMCC 1.15906</strain>
    </source>
</reference>
<organism evidence="3 4">
    <name type="scientific">Kribbella deserti</name>
    <dbReference type="NCBI Taxonomy" id="1926257"/>
    <lineage>
        <taxon>Bacteria</taxon>
        <taxon>Bacillati</taxon>
        <taxon>Actinomycetota</taxon>
        <taxon>Actinomycetes</taxon>
        <taxon>Propionibacteriales</taxon>
        <taxon>Kribbellaceae</taxon>
        <taxon>Kribbella</taxon>
    </lineage>
</organism>
<dbReference type="PANTHER" id="PTHR35174:SF3">
    <property type="entry name" value="BLL7171 PROTEIN"/>
    <property type="match status" value="1"/>
</dbReference>
<dbReference type="InterPro" id="IPR011008">
    <property type="entry name" value="Dimeric_a/b-barrel"/>
</dbReference>
<gene>
    <name evidence="3" type="ORF">ACFFGN_11375</name>
</gene>
<comment type="caution">
    <text evidence="3">The sequence shown here is derived from an EMBL/GenBank/DDBJ whole genome shotgun (WGS) entry which is preliminary data.</text>
</comment>
<dbReference type="RefSeq" id="WP_380046267.1">
    <property type="nucleotide sequence ID" value="NZ_JBHLTC010000012.1"/>
</dbReference>
<protein>
    <submittedName>
        <fullName evidence="3">YciI family protein</fullName>
    </submittedName>
</protein>
<dbReference type="PANTHER" id="PTHR35174">
    <property type="entry name" value="BLL7171 PROTEIN-RELATED"/>
    <property type="match status" value="1"/>
</dbReference>
<evidence type="ECO:0000313" key="4">
    <source>
        <dbReference type="Proteomes" id="UP001589890"/>
    </source>
</evidence>